<dbReference type="AlphaFoldDB" id="A0A2H0K6Q6"/>
<feature type="transmembrane region" description="Helical" evidence="1">
    <location>
        <begin position="148"/>
        <end position="168"/>
    </location>
</feature>
<dbReference type="Proteomes" id="UP000229834">
    <property type="component" value="Unassembled WGS sequence"/>
</dbReference>
<sequence>MRKYFIIPLAFIFPKATLAHCPLCTIGAGALAVVAASMGISSIVVGVFIGAFAMALGMWLSKIPKKEYIPNQYFFLTILIFLGTIIPIMPLIREYHPLYLSLVGEYGTFFHNTYAINLFFFGSVLGALIMFVSPFISRMVSAVRKNRAIPYQGIALTALLLISVSILIELISK</sequence>
<keyword evidence="1" id="KW-0812">Transmembrane</keyword>
<evidence type="ECO:0000313" key="2">
    <source>
        <dbReference type="EMBL" id="PIQ66938.1"/>
    </source>
</evidence>
<organism evidence="2 3">
    <name type="scientific">Candidatus Zambryskibacteria bacterium CG11_big_fil_rev_8_21_14_0_20_40_24</name>
    <dbReference type="NCBI Taxonomy" id="1975116"/>
    <lineage>
        <taxon>Bacteria</taxon>
        <taxon>Candidatus Zambryskiibacteriota</taxon>
    </lineage>
</organism>
<name>A0A2H0K6Q6_9BACT</name>
<dbReference type="EMBL" id="PCVC01000043">
    <property type="protein sequence ID" value="PIQ66938.1"/>
    <property type="molecule type" value="Genomic_DNA"/>
</dbReference>
<proteinExistence type="predicted"/>
<feature type="transmembrane region" description="Helical" evidence="1">
    <location>
        <begin position="112"/>
        <end position="136"/>
    </location>
</feature>
<protein>
    <submittedName>
        <fullName evidence="2">Uncharacterized protein</fullName>
    </submittedName>
</protein>
<gene>
    <name evidence="2" type="ORF">COV95_01395</name>
</gene>
<comment type="caution">
    <text evidence="2">The sequence shown here is derived from an EMBL/GenBank/DDBJ whole genome shotgun (WGS) entry which is preliminary data.</text>
</comment>
<accession>A0A2H0K6Q6</accession>
<evidence type="ECO:0000313" key="3">
    <source>
        <dbReference type="Proteomes" id="UP000229834"/>
    </source>
</evidence>
<keyword evidence="1" id="KW-1133">Transmembrane helix</keyword>
<keyword evidence="1" id="KW-0472">Membrane</keyword>
<reference evidence="2 3" key="1">
    <citation type="submission" date="2017-09" db="EMBL/GenBank/DDBJ databases">
        <title>Depth-based differentiation of microbial function through sediment-hosted aquifers and enrichment of novel symbionts in the deep terrestrial subsurface.</title>
        <authorList>
            <person name="Probst A.J."/>
            <person name="Ladd B."/>
            <person name="Jarett J.K."/>
            <person name="Geller-Mcgrath D.E."/>
            <person name="Sieber C.M."/>
            <person name="Emerson J.B."/>
            <person name="Anantharaman K."/>
            <person name="Thomas B.C."/>
            <person name="Malmstrom R."/>
            <person name="Stieglmeier M."/>
            <person name="Klingl A."/>
            <person name="Woyke T."/>
            <person name="Ryan C.M."/>
            <person name="Banfield J.F."/>
        </authorList>
    </citation>
    <scope>NUCLEOTIDE SEQUENCE [LARGE SCALE GENOMIC DNA]</scope>
    <source>
        <strain evidence="2">CG11_big_fil_rev_8_21_14_0_20_40_24</strain>
    </source>
</reference>
<evidence type="ECO:0000256" key="1">
    <source>
        <dbReference type="SAM" id="Phobius"/>
    </source>
</evidence>
<feature type="transmembrane region" description="Helical" evidence="1">
    <location>
        <begin position="73"/>
        <end position="92"/>
    </location>
</feature>
<feature type="transmembrane region" description="Helical" evidence="1">
    <location>
        <begin position="28"/>
        <end position="61"/>
    </location>
</feature>